<name>A0A6A2XJ51_HIBSY</name>
<evidence type="ECO:0000313" key="2">
    <source>
        <dbReference type="Proteomes" id="UP000436088"/>
    </source>
</evidence>
<reference evidence="1" key="1">
    <citation type="submission" date="2019-09" db="EMBL/GenBank/DDBJ databases">
        <title>Draft genome information of white flower Hibiscus syriacus.</title>
        <authorList>
            <person name="Kim Y.-M."/>
        </authorList>
    </citation>
    <scope>NUCLEOTIDE SEQUENCE [LARGE SCALE GENOMIC DNA]</scope>
    <source>
        <strain evidence="1">YM2019G1</strain>
    </source>
</reference>
<proteinExistence type="predicted"/>
<dbReference type="Proteomes" id="UP000436088">
    <property type="component" value="Unassembled WGS sequence"/>
</dbReference>
<dbReference type="AlphaFoldDB" id="A0A6A2XJ51"/>
<protein>
    <submittedName>
        <fullName evidence="1">Uncharacterized protein</fullName>
    </submittedName>
</protein>
<organism evidence="1 2">
    <name type="scientific">Hibiscus syriacus</name>
    <name type="common">Rose of Sharon</name>
    <dbReference type="NCBI Taxonomy" id="106335"/>
    <lineage>
        <taxon>Eukaryota</taxon>
        <taxon>Viridiplantae</taxon>
        <taxon>Streptophyta</taxon>
        <taxon>Embryophyta</taxon>
        <taxon>Tracheophyta</taxon>
        <taxon>Spermatophyta</taxon>
        <taxon>Magnoliopsida</taxon>
        <taxon>eudicotyledons</taxon>
        <taxon>Gunneridae</taxon>
        <taxon>Pentapetalae</taxon>
        <taxon>rosids</taxon>
        <taxon>malvids</taxon>
        <taxon>Malvales</taxon>
        <taxon>Malvaceae</taxon>
        <taxon>Malvoideae</taxon>
        <taxon>Hibiscus</taxon>
    </lineage>
</organism>
<keyword evidence="2" id="KW-1185">Reference proteome</keyword>
<sequence>MECKRPTAPYCQANTGHTAFSLRIRWKFLYFLHFSYTSCRWYGAIHLYNLPAVPIPFPPTTVQRYAVLIGDWYNADYRNPGAPDAVGGTEVLTYFKNTMIAWISMSDNLTRYHSAGDPVGPLPLGPFQSDYNFSLDQARSMRWNLTSSAARPNPQGSYHYGNISISRTLILENNLISMMYSSTVIHSWQTDRYSSIFVYFVIDALYCDFFHIVFQNPLLEAGCNMVDAVSITVQVYPLSWTAILIELDTWDVESEVTECRELVSGARALLIVKGAWEDGRAPFLKG</sequence>
<gene>
    <name evidence="1" type="ORF">F3Y22_tig00117000pilonHSYRG00074</name>
</gene>
<evidence type="ECO:0000313" key="1">
    <source>
        <dbReference type="EMBL" id="KAE8656447.1"/>
    </source>
</evidence>
<dbReference type="EMBL" id="VEPZ02001765">
    <property type="protein sequence ID" value="KAE8656447.1"/>
    <property type="molecule type" value="Genomic_DNA"/>
</dbReference>
<comment type="caution">
    <text evidence="1">The sequence shown here is derived from an EMBL/GenBank/DDBJ whole genome shotgun (WGS) entry which is preliminary data.</text>
</comment>
<accession>A0A6A2XJ51</accession>